<dbReference type="Pfam" id="PF14460">
    <property type="entry name" value="Prok-E2_D"/>
    <property type="match status" value="1"/>
</dbReference>
<dbReference type="EMBL" id="JBHHMI010000013">
    <property type="protein sequence ID" value="MFB5268129.1"/>
    <property type="molecule type" value="Genomic_DNA"/>
</dbReference>
<comment type="caution">
    <text evidence="1">The sequence shown here is derived from an EMBL/GenBank/DDBJ whole genome shotgun (WGS) entry which is preliminary data.</text>
</comment>
<evidence type="ECO:0000313" key="2">
    <source>
        <dbReference type="Proteomes" id="UP001580346"/>
    </source>
</evidence>
<evidence type="ECO:0008006" key="3">
    <source>
        <dbReference type="Google" id="ProtNLM"/>
    </source>
</evidence>
<organism evidence="1 2">
    <name type="scientific">Paenibacillus enshidis</name>
    <dbReference type="NCBI Taxonomy" id="1458439"/>
    <lineage>
        <taxon>Bacteria</taxon>
        <taxon>Bacillati</taxon>
        <taxon>Bacillota</taxon>
        <taxon>Bacilli</taxon>
        <taxon>Bacillales</taxon>
        <taxon>Paenibacillaceae</taxon>
        <taxon>Paenibacillus</taxon>
    </lineage>
</organism>
<reference evidence="1 2" key="1">
    <citation type="submission" date="2024-09" db="EMBL/GenBank/DDBJ databases">
        <title>Paenibacillus zeirhizospherea sp. nov., isolated from surface of the maize (Zea mays) roots in a horticulture field, Hungary.</title>
        <authorList>
            <person name="Marton D."/>
            <person name="Farkas M."/>
            <person name="Bedics A."/>
            <person name="Toth E."/>
            <person name="Tancsics A."/>
            <person name="Boka K."/>
            <person name="Maroti G."/>
            <person name="Kriszt B."/>
            <person name="Cserhati M."/>
        </authorList>
    </citation>
    <scope>NUCLEOTIDE SEQUENCE [LARGE SCALE GENOMIC DNA]</scope>
    <source>
        <strain evidence="1 2">KCTC 33519</strain>
    </source>
</reference>
<gene>
    <name evidence="1" type="ORF">ACE41H_15280</name>
</gene>
<dbReference type="RefSeq" id="WP_375356267.1">
    <property type="nucleotide sequence ID" value="NZ_JBHHMI010000013.1"/>
</dbReference>
<dbReference type="Proteomes" id="UP001580346">
    <property type="component" value="Unassembled WGS sequence"/>
</dbReference>
<proteinExistence type="predicted"/>
<sequence length="230" mass="27188">MERHLETVTIYRTEIIIQDNAPVHVREFADAHQTSEGYYTHEQFIRAITNAQENVYISTPLLPRDCIRYFQGENGNHFLFLELDPINRTVYYHSSEINDLPFPRLVMAVKLRERDKKYHVDEMYVVAVKEPIHEDVEVYRYPYTNVYDNYSVCRGTIQLPELLGLSQINFLIRMFYESPNTDSLYEKANSSKLSFRELTDKIKGENFPDEILISANMTLTEWMKKIIEQA</sequence>
<dbReference type="InterPro" id="IPR032787">
    <property type="entry name" value="Prok-E2_D"/>
</dbReference>
<keyword evidence="2" id="KW-1185">Reference proteome</keyword>
<name>A0ABV5AW61_9BACL</name>
<accession>A0ABV5AW61</accession>
<evidence type="ECO:0000313" key="1">
    <source>
        <dbReference type="EMBL" id="MFB5268129.1"/>
    </source>
</evidence>
<protein>
    <recommendedName>
        <fullName evidence="3">Transposase</fullName>
    </recommendedName>
</protein>